<comment type="function">
    <text evidence="10">Catalyzes the epimerization of the S- and R-forms of NAD(P)HX, a damaged form of NAD(P)H that is a result of enzymatic or heat-dependent hydration. This is a prerequisite for the S-specific NAD(P)H-hydrate dehydratase to allow the repair of both epimers of NAD(P)HX.</text>
</comment>
<evidence type="ECO:0000259" key="11">
    <source>
        <dbReference type="PROSITE" id="PS51385"/>
    </source>
</evidence>
<keyword evidence="6 10" id="KW-0521">NADP</keyword>
<dbReference type="NCBIfam" id="TIGR00197">
    <property type="entry name" value="yjeF_nterm"/>
    <property type="match status" value="1"/>
</dbReference>
<dbReference type="EC" id="5.1.99.6" evidence="3 10"/>
<evidence type="ECO:0000313" key="12">
    <source>
        <dbReference type="EMBL" id="EHN59776.1"/>
    </source>
</evidence>
<dbReference type="Pfam" id="PF03853">
    <property type="entry name" value="YjeF_N"/>
    <property type="match status" value="1"/>
</dbReference>
<accession>G9WGE9</accession>
<comment type="caution">
    <text evidence="12">The sequence shown here is derived from an EMBL/GenBank/DDBJ whole genome shotgun (WGS) entry which is preliminary data.</text>
</comment>
<comment type="cofactor">
    <cofactor evidence="10">
        <name>K(+)</name>
        <dbReference type="ChEBI" id="CHEBI:29103"/>
    </cofactor>
    <text evidence="10">Binds 1 potassium ion per subunit.</text>
</comment>
<dbReference type="EMBL" id="AFVZ01000001">
    <property type="protein sequence ID" value="EHN59776.1"/>
    <property type="molecule type" value="Genomic_DNA"/>
</dbReference>
<dbReference type="SUPFAM" id="SSF64153">
    <property type="entry name" value="YjeF N-terminal domain-like"/>
    <property type="match status" value="1"/>
</dbReference>
<evidence type="ECO:0000313" key="13">
    <source>
        <dbReference type="Proteomes" id="UP000004959"/>
    </source>
</evidence>
<dbReference type="InterPro" id="IPR032976">
    <property type="entry name" value="YJEFN_prot_NAXE-like"/>
</dbReference>
<evidence type="ECO:0000256" key="6">
    <source>
        <dbReference type="ARBA" id="ARBA00022857"/>
    </source>
</evidence>
<feature type="binding site" evidence="10">
    <location>
        <position position="71"/>
    </location>
    <ligand>
        <name>K(+)</name>
        <dbReference type="ChEBI" id="CHEBI:29103"/>
    </ligand>
</feature>
<dbReference type="AlphaFoldDB" id="G9WGE9"/>
<keyword evidence="4 10" id="KW-0479">Metal-binding</keyword>
<feature type="binding site" evidence="10">
    <location>
        <begin position="139"/>
        <end position="145"/>
    </location>
    <ligand>
        <name>(6S)-NADPHX</name>
        <dbReference type="ChEBI" id="CHEBI:64076"/>
    </ligand>
</feature>
<dbReference type="InterPro" id="IPR004443">
    <property type="entry name" value="YjeF_N_dom"/>
</dbReference>
<keyword evidence="8 10" id="KW-0520">NAD</keyword>
<comment type="catalytic activity">
    <reaction evidence="1 10">
        <text>(6R)-NADHX = (6S)-NADHX</text>
        <dbReference type="Rhea" id="RHEA:32215"/>
        <dbReference type="ChEBI" id="CHEBI:64074"/>
        <dbReference type="ChEBI" id="CHEBI:64075"/>
        <dbReference type="EC" id="5.1.99.6"/>
    </reaction>
</comment>
<evidence type="ECO:0000256" key="2">
    <source>
        <dbReference type="ARBA" id="ARBA00000909"/>
    </source>
</evidence>
<dbReference type="InterPro" id="IPR036652">
    <property type="entry name" value="YjeF_N_dom_sf"/>
</dbReference>
<feature type="binding site" evidence="10">
    <location>
        <position position="135"/>
    </location>
    <ligand>
        <name>K(+)</name>
        <dbReference type="ChEBI" id="CHEBI:29103"/>
    </ligand>
</feature>
<dbReference type="GO" id="GO:0052856">
    <property type="term" value="F:NAD(P)HX epimerase activity"/>
    <property type="evidence" value="ECO:0007669"/>
    <property type="project" value="UniProtKB-UniRule"/>
</dbReference>
<dbReference type="Proteomes" id="UP000004959">
    <property type="component" value="Chromosome"/>
</dbReference>
<keyword evidence="9 10" id="KW-0413">Isomerase</keyword>
<dbReference type="GO" id="GO:0046872">
    <property type="term" value="F:metal ion binding"/>
    <property type="evidence" value="ECO:0007669"/>
    <property type="project" value="UniProtKB-KW"/>
</dbReference>
<reference evidence="12 13" key="1">
    <citation type="journal article" date="2012" name="PLoS ONE">
        <title>Functional divergence in the genus oenococcus as predicted by genome sequencing of the newly-described species, Oenococcus kitaharae.</title>
        <authorList>
            <person name="Borneman A.R."/>
            <person name="McCarthy J.M."/>
            <person name="Chambers P.J."/>
            <person name="Bartowsky E.J."/>
        </authorList>
    </citation>
    <scope>NUCLEOTIDE SEQUENCE [LARGE SCALE GENOMIC DNA]</scope>
    <source>
        <strain evidence="13">DSM17330</strain>
    </source>
</reference>
<dbReference type="PATRIC" id="fig|1045004.4.peg.1672"/>
<dbReference type="PANTHER" id="PTHR13232">
    <property type="entry name" value="NAD(P)H-HYDRATE EPIMERASE"/>
    <property type="match status" value="1"/>
</dbReference>
<dbReference type="HAMAP" id="MF_01966">
    <property type="entry name" value="NADHX_epimerase"/>
    <property type="match status" value="1"/>
</dbReference>
<dbReference type="PROSITE" id="PS51385">
    <property type="entry name" value="YJEF_N"/>
    <property type="match status" value="1"/>
</dbReference>
<organism evidence="12 13">
    <name type="scientific">Oenococcus kitaharae DSM 17330</name>
    <dbReference type="NCBI Taxonomy" id="1045004"/>
    <lineage>
        <taxon>Bacteria</taxon>
        <taxon>Bacillati</taxon>
        <taxon>Bacillota</taxon>
        <taxon>Bacilli</taxon>
        <taxon>Lactobacillales</taxon>
        <taxon>Lactobacillaceae</taxon>
        <taxon>Oenococcus</taxon>
    </lineage>
</organism>
<evidence type="ECO:0000256" key="10">
    <source>
        <dbReference type="HAMAP-Rule" id="MF_01966"/>
    </source>
</evidence>
<evidence type="ECO:0000256" key="8">
    <source>
        <dbReference type="ARBA" id="ARBA00023027"/>
    </source>
</evidence>
<dbReference type="GO" id="GO:0000166">
    <property type="term" value="F:nucleotide binding"/>
    <property type="evidence" value="ECO:0007669"/>
    <property type="project" value="UniProtKB-KW"/>
</dbReference>
<dbReference type="eggNOG" id="COG0062">
    <property type="taxonomic scope" value="Bacteria"/>
</dbReference>
<feature type="domain" description="YjeF N-terminal" evidence="11">
    <location>
        <begin position="21"/>
        <end position="225"/>
    </location>
</feature>
<feature type="binding site" evidence="10">
    <location>
        <position position="171"/>
    </location>
    <ligand>
        <name>K(+)</name>
        <dbReference type="ChEBI" id="CHEBI:29103"/>
    </ligand>
</feature>
<keyword evidence="5 10" id="KW-0547">Nucleotide-binding</keyword>
<sequence length="228" mass="24430">MPSQIYNKLLMTGQYISAEQASAFDDFTINQIGVPSAVLMEKAALAVYDRLLKSPAFNLKKVLVIAGSGNNGGDGIAVARLLYLRGIPVTIWLLGQQDKASVQTQLQLKIVKNYGLPIENQIDEENFSKYTCLVDAIFGVGLSREIEGNYAQAVNRINASTAAVMAVDIPSGLHADDGKVLGTSVQADETVTMSYNKMAMATEQGRQLAGLVTVADIGIYDPNCLPAN</sequence>
<name>G9WGE9_9LACO</name>
<dbReference type="STRING" id="336988.NT96_02155"/>
<evidence type="ECO:0000256" key="7">
    <source>
        <dbReference type="ARBA" id="ARBA00022958"/>
    </source>
</evidence>
<keyword evidence="13" id="KW-1185">Reference proteome</keyword>
<feature type="binding site" evidence="10">
    <location>
        <position position="168"/>
    </location>
    <ligand>
        <name>(6S)-NADPHX</name>
        <dbReference type="ChEBI" id="CHEBI:64076"/>
    </ligand>
</feature>
<evidence type="ECO:0000256" key="3">
    <source>
        <dbReference type="ARBA" id="ARBA00012228"/>
    </source>
</evidence>
<comment type="catalytic activity">
    <reaction evidence="2 10">
        <text>(6R)-NADPHX = (6S)-NADPHX</text>
        <dbReference type="Rhea" id="RHEA:32227"/>
        <dbReference type="ChEBI" id="CHEBI:64076"/>
        <dbReference type="ChEBI" id="CHEBI:64077"/>
        <dbReference type="EC" id="5.1.99.6"/>
    </reaction>
</comment>
<dbReference type="HOGENOM" id="CLU_024853_0_1_9"/>
<comment type="similarity">
    <text evidence="10">Belongs to the NnrE/AIBP family.</text>
</comment>
<feature type="binding site" evidence="10">
    <location>
        <begin position="70"/>
        <end position="74"/>
    </location>
    <ligand>
        <name>(6S)-NADPHX</name>
        <dbReference type="ChEBI" id="CHEBI:64076"/>
    </ligand>
</feature>
<dbReference type="Gene3D" id="3.40.50.10260">
    <property type="entry name" value="YjeF N-terminal domain"/>
    <property type="match status" value="1"/>
</dbReference>
<proteinExistence type="inferred from homology"/>
<protein>
    <recommendedName>
        <fullName evidence="3 10">NAD(P)H-hydrate epimerase</fullName>
        <ecNumber evidence="3 10">5.1.99.6</ecNumber>
    </recommendedName>
    <alternativeName>
        <fullName evidence="10">NAD(P)HX epimerase</fullName>
    </alternativeName>
</protein>
<keyword evidence="7 10" id="KW-0630">Potassium</keyword>
<feature type="binding site" evidence="10">
    <location>
        <position position="150"/>
    </location>
    <ligand>
        <name>(6S)-NADPHX</name>
        <dbReference type="ChEBI" id="CHEBI:64076"/>
    </ligand>
</feature>
<evidence type="ECO:0000256" key="1">
    <source>
        <dbReference type="ARBA" id="ARBA00000013"/>
    </source>
</evidence>
<evidence type="ECO:0000256" key="5">
    <source>
        <dbReference type="ARBA" id="ARBA00022741"/>
    </source>
</evidence>
<gene>
    <name evidence="10" type="primary">nnrE</name>
    <name evidence="12" type="ORF">OKIT_1701</name>
</gene>
<dbReference type="PANTHER" id="PTHR13232:SF10">
    <property type="entry name" value="NAD(P)H-HYDRATE EPIMERASE"/>
    <property type="match status" value="1"/>
</dbReference>
<evidence type="ECO:0000256" key="4">
    <source>
        <dbReference type="ARBA" id="ARBA00022723"/>
    </source>
</evidence>
<evidence type="ECO:0000256" key="9">
    <source>
        <dbReference type="ARBA" id="ARBA00023235"/>
    </source>
</evidence>